<feature type="compositionally biased region" description="Polar residues" evidence="2">
    <location>
        <begin position="1169"/>
        <end position="1181"/>
    </location>
</feature>
<dbReference type="InterPro" id="IPR011990">
    <property type="entry name" value="TPR-like_helical_dom_sf"/>
</dbReference>
<dbReference type="NCBIfam" id="TIGR00756">
    <property type="entry name" value="PPR"/>
    <property type="match status" value="2"/>
</dbReference>
<dbReference type="PANTHER" id="PTHR47934">
    <property type="entry name" value="PENTATRICOPEPTIDE REPEAT-CONTAINING PROTEIN PET309, MITOCHONDRIAL"/>
    <property type="match status" value="1"/>
</dbReference>
<reference evidence="3" key="1">
    <citation type="submission" date="2021-12" db="EMBL/GenBank/DDBJ databases">
        <title>Convergent genome expansion in fungi linked to evolution of root-endophyte symbiosis.</title>
        <authorList>
            <consortium name="DOE Joint Genome Institute"/>
            <person name="Ke Y.-H."/>
            <person name="Bonito G."/>
            <person name="Liao H.-L."/>
            <person name="Looney B."/>
            <person name="Rojas-Flechas A."/>
            <person name="Nash J."/>
            <person name="Hameed K."/>
            <person name="Schadt C."/>
            <person name="Martin F."/>
            <person name="Crous P.W."/>
            <person name="Miettinen O."/>
            <person name="Magnuson J.K."/>
            <person name="Labbe J."/>
            <person name="Jacobson D."/>
            <person name="Doktycz M.J."/>
            <person name="Veneault-Fourrey C."/>
            <person name="Kuo A."/>
            <person name="Mondo S."/>
            <person name="Calhoun S."/>
            <person name="Riley R."/>
            <person name="Ohm R."/>
            <person name="LaButti K."/>
            <person name="Andreopoulos B."/>
            <person name="Pangilinan J."/>
            <person name="Nolan M."/>
            <person name="Tritt A."/>
            <person name="Clum A."/>
            <person name="Lipzen A."/>
            <person name="Daum C."/>
            <person name="Barry K."/>
            <person name="Grigoriev I.V."/>
            <person name="Vilgalys R."/>
        </authorList>
    </citation>
    <scope>NUCLEOTIDE SEQUENCE</scope>
    <source>
        <strain evidence="3">PMI_201</strain>
    </source>
</reference>
<dbReference type="Pfam" id="PF01535">
    <property type="entry name" value="PPR"/>
    <property type="match status" value="1"/>
</dbReference>
<sequence length="1240" mass="141608">MLERAAGCLETAGQGLLRNCNGVLRSQKSLEPHFWKQQTCEASWRFISCYIDKARRSSPYSRGAIQHAHDPFLDFLYPDKCILAVGSWVAKKKKENVHHGKRRAMSRLTKHNSSQASCFLSWRRDTVVRLNVPRSLRAIHTAKATVDRPATRQRVLNTLFDETRHKDYDRMWELWKNSTQEPGLRSRLVASLSQSERSLDVDRAVSLFKMIDHHQRTVGDYESIFDSLLRAGHLSTVELLCDDALAKGPTIDAYGIAFTISIIEMRWGDVLHLWRRSHDKLGRSLSSLAESGDLPDQVLSLLEYARKHTDLTGDSMDAQLLSSLLEVVLKSNTIMQHIKVETILSLTREFNDIGLLTELHYVQGIETLIKIGTRFSMVAALVVYRNFRWHLSSAIPPTKLLYQLLETLGSLETHHGVQYLLDEFVRFHEKPSVEAYMLALTAYSRSGDVPKTKETFEKLLNHYGRPSPRLFKYPEYPKIPRSIRWVVPVLSVYARVGDYAAAETEFYKITPIFRLKANNACWNVLISAHANSRRIKQAFRVFRRMQKKGSSPDSYTFAILMGLCAKSGDIEGTMALCQMAEKSNQMHASLIHAVVDVYCHNQNLEMAEQVAESSLSSALAGSSTGIWNRLLWAHAFRADLDSVLRIHERMKEYGIQFNEMTYAALMLSFSIVGQPASARRLLRALQRSRRMHATEFHYTTLLYGFVKKGNRDMAHVIYKEMEERFENPGLSARLLMLRSGLARDTVQVFGRDDNGPDYRLSASEDLLFKSIFDFDRREYARKYPHPGTSGLPYREAFPSLYYEPILKAYSSDGIHRRSKELLDEYMRGIQSATSAGQSKVVPSLRFLAVLMEVFLQAGNLETVHLCWELVLERASELTRKLNVTGLTESDFSQPQSDILQVPLESKDKKATKNRHVTVGTDYMQPTIIPSEQFTLSRHFSLYMRAKGEAQQTSELPKLIEDYESRGYAMTSGNWLTYIRTLAASPRVSEQLSAFATFERIFMPSFPGWHRLRRGVQLRPQGTPDSLNLLDYRPFGSNPETLGKAASRLWGKVDPTWMQPTYNIMVYLAASLKEFRHRSLSEGSEVLDPLFEVAPQTMQALIDMPHLREKFQGVLLRDRVEQVDAGKEGRDRYVWTGGVLGVGGKRRPHLRTAIEHAEYEAAESELKTDPGQSYQSLAQDLSPQARLAEDDHSNDGDIDQTERLMLPEDEHNIEIETSLESRRRERGIDPVKDEQERDRGE</sequence>
<dbReference type="RefSeq" id="XP_046074156.1">
    <property type="nucleotide sequence ID" value="XM_046215647.1"/>
</dbReference>
<evidence type="ECO:0000256" key="1">
    <source>
        <dbReference type="PROSITE-ProRule" id="PRU00708"/>
    </source>
</evidence>
<dbReference type="PROSITE" id="PS51375">
    <property type="entry name" value="PPR"/>
    <property type="match status" value="2"/>
</dbReference>
<keyword evidence="4" id="KW-1185">Reference proteome</keyword>
<dbReference type="InterPro" id="IPR051114">
    <property type="entry name" value="Mito_RNA_Proc_CCM1"/>
</dbReference>
<gene>
    <name evidence="3" type="ORF">BGW36DRAFT_374178</name>
</gene>
<dbReference type="GeneID" id="70245934"/>
<proteinExistence type="predicted"/>
<dbReference type="AlphaFoldDB" id="A0AAD4KUY1"/>
<dbReference type="GO" id="GO:0005739">
    <property type="term" value="C:mitochondrion"/>
    <property type="evidence" value="ECO:0007669"/>
    <property type="project" value="TreeGrafter"/>
</dbReference>
<dbReference type="Proteomes" id="UP001201262">
    <property type="component" value="Unassembled WGS sequence"/>
</dbReference>
<dbReference type="InterPro" id="IPR002885">
    <property type="entry name" value="PPR_rpt"/>
</dbReference>
<evidence type="ECO:0000313" key="3">
    <source>
        <dbReference type="EMBL" id="KAH8700450.1"/>
    </source>
</evidence>
<dbReference type="GO" id="GO:0003729">
    <property type="term" value="F:mRNA binding"/>
    <property type="evidence" value="ECO:0007669"/>
    <property type="project" value="TreeGrafter"/>
</dbReference>
<accession>A0AAD4KUY1</accession>
<dbReference type="Gene3D" id="1.25.40.10">
    <property type="entry name" value="Tetratricopeptide repeat domain"/>
    <property type="match status" value="2"/>
</dbReference>
<comment type="caution">
    <text evidence="3">The sequence shown here is derived from an EMBL/GenBank/DDBJ whole genome shotgun (WGS) entry which is preliminary data.</text>
</comment>
<feature type="repeat" description="PPR" evidence="1">
    <location>
        <begin position="694"/>
        <end position="728"/>
    </location>
</feature>
<organism evidence="3 4">
    <name type="scientific">Talaromyces proteolyticus</name>
    <dbReference type="NCBI Taxonomy" id="1131652"/>
    <lineage>
        <taxon>Eukaryota</taxon>
        <taxon>Fungi</taxon>
        <taxon>Dikarya</taxon>
        <taxon>Ascomycota</taxon>
        <taxon>Pezizomycotina</taxon>
        <taxon>Eurotiomycetes</taxon>
        <taxon>Eurotiomycetidae</taxon>
        <taxon>Eurotiales</taxon>
        <taxon>Trichocomaceae</taxon>
        <taxon>Talaromyces</taxon>
        <taxon>Talaromyces sect. Bacilispori</taxon>
    </lineage>
</organism>
<name>A0AAD4KUY1_9EURO</name>
<feature type="region of interest" description="Disordered" evidence="2">
    <location>
        <begin position="1160"/>
        <end position="1240"/>
    </location>
</feature>
<dbReference type="GO" id="GO:0007005">
    <property type="term" value="P:mitochondrion organization"/>
    <property type="evidence" value="ECO:0007669"/>
    <property type="project" value="TreeGrafter"/>
</dbReference>
<feature type="compositionally biased region" description="Basic and acidic residues" evidence="2">
    <location>
        <begin position="1186"/>
        <end position="1240"/>
    </location>
</feature>
<dbReference type="PANTHER" id="PTHR47934:SF6">
    <property type="entry name" value="MITOCHONDRIAL GROUP I INTRON SPLICING FACTOR CCM1-RELATED"/>
    <property type="match status" value="1"/>
</dbReference>
<protein>
    <submittedName>
        <fullName evidence="3">Translation regulator</fullName>
    </submittedName>
</protein>
<dbReference type="Pfam" id="PF13041">
    <property type="entry name" value="PPR_2"/>
    <property type="match status" value="1"/>
</dbReference>
<dbReference type="GO" id="GO:0006396">
    <property type="term" value="P:RNA processing"/>
    <property type="evidence" value="ECO:0007669"/>
    <property type="project" value="TreeGrafter"/>
</dbReference>
<feature type="repeat" description="PPR" evidence="1">
    <location>
        <begin position="518"/>
        <end position="552"/>
    </location>
</feature>
<evidence type="ECO:0000313" key="4">
    <source>
        <dbReference type="Proteomes" id="UP001201262"/>
    </source>
</evidence>
<evidence type="ECO:0000256" key="2">
    <source>
        <dbReference type="SAM" id="MobiDB-lite"/>
    </source>
</evidence>
<dbReference type="EMBL" id="JAJTJA010000004">
    <property type="protein sequence ID" value="KAH8700450.1"/>
    <property type="molecule type" value="Genomic_DNA"/>
</dbReference>